<dbReference type="PANTHER" id="PTHR43755:SF1">
    <property type="entry name" value="FAD-DEPENDENT PYRIDINE NUCLEOTIDE-DISULPHIDE OXIDOREDUCTASE"/>
    <property type="match status" value="1"/>
</dbReference>
<dbReference type="InterPro" id="IPR037092">
    <property type="entry name" value="FlavoCytC_S_DH_flav-bd_sf"/>
</dbReference>
<evidence type="ECO:0000259" key="3">
    <source>
        <dbReference type="Pfam" id="PF07992"/>
    </source>
</evidence>
<feature type="domain" description="FAD/NAD(P)-binding" evidence="3">
    <location>
        <begin position="33"/>
        <end position="147"/>
    </location>
</feature>
<dbReference type="InterPro" id="IPR023753">
    <property type="entry name" value="FAD/NAD-binding_dom"/>
</dbReference>
<feature type="domain" description="Flavocytochrome c sulphide dehydrogenase flavin-binding" evidence="4">
    <location>
        <begin position="358"/>
        <end position="423"/>
    </location>
</feature>
<keyword evidence="1" id="KW-0285">Flavoprotein</keyword>
<feature type="domain" description="Sulfide dehydrogenase [flavocytochrome c] flavoprotein chain central" evidence="5">
    <location>
        <begin position="165"/>
        <end position="281"/>
    </location>
</feature>
<accession>A0ABV2KH57</accession>
<gene>
    <name evidence="6" type="ORF">ABID44_000709</name>
</gene>
<dbReference type="InterPro" id="IPR049386">
    <property type="entry name" value="FCSD_central"/>
</dbReference>
<dbReference type="InterPro" id="IPR052541">
    <property type="entry name" value="SQRD"/>
</dbReference>
<keyword evidence="7" id="KW-1185">Reference proteome</keyword>
<dbReference type="InterPro" id="IPR016156">
    <property type="entry name" value="FAD/NAD-linked_Rdtase_dimer_sf"/>
</dbReference>
<evidence type="ECO:0000256" key="2">
    <source>
        <dbReference type="ARBA" id="ARBA00022827"/>
    </source>
</evidence>
<comment type="caution">
    <text evidence="6">The sequence shown here is derived from an EMBL/GenBank/DDBJ whole genome shotgun (WGS) entry which is preliminary data.</text>
</comment>
<dbReference type="Pfam" id="PF07992">
    <property type="entry name" value="Pyr_redox_2"/>
    <property type="match status" value="1"/>
</dbReference>
<evidence type="ECO:0000256" key="1">
    <source>
        <dbReference type="ARBA" id="ARBA00022630"/>
    </source>
</evidence>
<dbReference type="InterPro" id="IPR036188">
    <property type="entry name" value="FAD/NAD-bd_sf"/>
</dbReference>
<dbReference type="SUPFAM" id="SSF55424">
    <property type="entry name" value="FAD/NAD-linked reductases, dimerisation (C-terminal) domain"/>
    <property type="match status" value="1"/>
</dbReference>
<organism evidence="6 7">
    <name type="scientific">Aquamicrobium ahrensii</name>
    <dbReference type="NCBI Taxonomy" id="469551"/>
    <lineage>
        <taxon>Bacteria</taxon>
        <taxon>Pseudomonadati</taxon>
        <taxon>Pseudomonadota</taxon>
        <taxon>Alphaproteobacteria</taxon>
        <taxon>Hyphomicrobiales</taxon>
        <taxon>Phyllobacteriaceae</taxon>
        <taxon>Aquamicrobium</taxon>
    </lineage>
</organism>
<reference evidence="6 7" key="1">
    <citation type="submission" date="2024-06" db="EMBL/GenBank/DDBJ databases">
        <title>Genomic Encyclopedia of Type Strains, Phase IV (KMG-IV): sequencing the most valuable type-strain genomes for metagenomic binning, comparative biology and taxonomic classification.</title>
        <authorList>
            <person name="Goeker M."/>
        </authorList>
    </citation>
    <scope>NUCLEOTIDE SEQUENCE [LARGE SCALE GENOMIC DNA]</scope>
    <source>
        <strain evidence="6 7">DSM 19730</strain>
    </source>
</reference>
<evidence type="ECO:0000259" key="4">
    <source>
        <dbReference type="Pfam" id="PF09242"/>
    </source>
</evidence>
<protein>
    <submittedName>
        <fullName evidence="6">NADPH-dependent 2,4-dienoyl-CoA reductase/sulfur reductase-like enzyme</fullName>
    </submittedName>
</protein>
<dbReference type="EMBL" id="JBEPMN010000002">
    <property type="protein sequence ID" value="MET3660395.1"/>
    <property type="molecule type" value="Genomic_DNA"/>
</dbReference>
<evidence type="ECO:0000313" key="7">
    <source>
        <dbReference type="Proteomes" id="UP001549143"/>
    </source>
</evidence>
<evidence type="ECO:0000313" key="6">
    <source>
        <dbReference type="EMBL" id="MET3660395.1"/>
    </source>
</evidence>
<sequence length="424" mass="45306">MSTMTRRRFGLLTGTGAAMLAMPTVLRAQERPRVVVVGGGAGGATAAKYIARDSRGAIEVTLIDAGERFTTCFFSNLYLGGYRDLNSITHSYDDLVAKYGITKVTGMATAVDRTAKTVTMADGATIPYDRLVLSPGIELIWDSVPGYSQEAAEIAPHAWKAGPQTELLKKKLDALSDGENIVMVAPPNPYRCPPGPYERVSMMAHVLKARGDKGSKIFVIDPKEQFSKQALFQEGWDRHYPGMVEWYGPDVHGGIKMVDAAAGTVETDLDTFEGALLNIIPAQRAGAIAQAAGVADEKGFCPIDPASMRSAMDEAVFVIGDACVGGDMPKSAFSANSQAKVAAMNARADLTDAKAFPARYSNTCWSLIETDDGVKVGAQYAPQDGKIASVEGFVSQLGENADLRKATYEESVGWYDGIIADMFG</sequence>
<dbReference type="Pfam" id="PF09242">
    <property type="entry name" value="FCSD-flav_bind"/>
    <property type="match status" value="1"/>
</dbReference>
<keyword evidence="2" id="KW-0274">FAD</keyword>
<dbReference type="Gene3D" id="3.90.760.10">
    <property type="entry name" value="Flavocytochrome c sulphide dehydrogenase, flavin-binding domain"/>
    <property type="match status" value="1"/>
</dbReference>
<proteinExistence type="predicted"/>
<dbReference type="Gene3D" id="3.50.50.60">
    <property type="entry name" value="FAD/NAD(P)-binding domain"/>
    <property type="match status" value="2"/>
</dbReference>
<dbReference type="Proteomes" id="UP001549143">
    <property type="component" value="Unassembled WGS sequence"/>
</dbReference>
<dbReference type="PANTHER" id="PTHR43755">
    <property type="match status" value="1"/>
</dbReference>
<dbReference type="InterPro" id="IPR015323">
    <property type="entry name" value="FlavoCytC_S_DH_flav-bd"/>
</dbReference>
<name>A0ABV2KH57_9HYPH</name>
<dbReference type="Pfam" id="PF21706">
    <property type="entry name" value="FCSD_central"/>
    <property type="match status" value="1"/>
</dbReference>
<evidence type="ECO:0000259" key="5">
    <source>
        <dbReference type="Pfam" id="PF21706"/>
    </source>
</evidence>
<dbReference type="SUPFAM" id="SSF51905">
    <property type="entry name" value="FAD/NAD(P)-binding domain"/>
    <property type="match status" value="2"/>
</dbReference>